<proteinExistence type="predicted"/>
<dbReference type="AlphaFoldDB" id="A0A6A4X617"/>
<dbReference type="OrthoDB" id="446368at2759"/>
<comment type="caution">
    <text evidence="9">The sequence shown here is derived from an EMBL/GenBank/DDBJ whole genome shotgun (WGS) entry which is preliminary data.</text>
</comment>
<dbReference type="Gene3D" id="1.20.1250.20">
    <property type="entry name" value="MFS general substrate transporter like domains"/>
    <property type="match status" value="2"/>
</dbReference>
<keyword evidence="3 6" id="KW-0812">Transmembrane</keyword>
<dbReference type="GO" id="GO:0022857">
    <property type="term" value="F:transmembrane transporter activity"/>
    <property type="evidence" value="ECO:0007669"/>
    <property type="project" value="InterPro"/>
</dbReference>
<feature type="signal peptide" evidence="7">
    <location>
        <begin position="1"/>
        <end position="16"/>
    </location>
</feature>
<evidence type="ECO:0000256" key="2">
    <source>
        <dbReference type="ARBA" id="ARBA00022448"/>
    </source>
</evidence>
<evidence type="ECO:0000313" key="10">
    <source>
        <dbReference type="Proteomes" id="UP000440578"/>
    </source>
</evidence>
<dbReference type="Pfam" id="PF07690">
    <property type="entry name" value="MFS_1"/>
    <property type="match status" value="1"/>
</dbReference>
<evidence type="ECO:0000313" key="9">
    <source>
        <dbReference type="EMBL" id="KAF0313643.1"/>
    </source>
</evidence>
<feature type="transmembrane region" description="Helical" evidence="6">
    <location>
        <begin position="242"/>
        <end position="260"/>
    </location>
</feature>
<feature type="domain" description="Major facilitator superfamily (MFS) profile" evidence="8">
    <location>
        <begin position="1"/>
        <end position="375"/>
    </location>
</feature>
<evidence type="ECO:0000256" key="4">
    <source>
        <dbReference type="ARBA" id="ARBA00022989"/>
    </source>
</evidence>
<dbReference type="PANTHER" id="PTHR23506">
    <property type="entry name" value="GH10249P"/>
    <property type="match status" value="1"/>
</dbReference>
<feature type="transmembrane region" description="Helical" evidence="6">
    <location>
        <begin position="93"/>
        <end position="119"/>
    </location>
</feature>
<comment type="subcellular location">
    <subcellularLocation>
        <location evidence="1">Membrane</location>
        <topology evidence="1">Multi-pass membrane protein</topology>
    </subcellularLocation>
</comment>
<keyword evidence="5 6" id="KW-0472">Membrane</keyword>
<keyword evidence="7" id="KW-0732">Signal</keyword>
<evidence type="ECO:0000259" key="8">
    <source>
        <dbReference type="PROSITE" id="PS50850"/>
    </source>
</evidence>
<organism evidence="9 10">
    <name type="scientific">Amphibalanus amphitrite</name>
    <name type="common">Striped barnacle</name>
    <name type="synonym">Balanus amphitrite</name>
    <dbReference type="NCBI Taxonomy" id="1232801"/>
    <lineage>
        <taxon>Eukaryota</taxon>
        <taxon>Metazoa</taxon>
        <taxon>Ecdysozoa</taxon>
        <taxon>Arthropoda</taxon>
        <taxon>Crustacea</taxon>
        <taxon>Multicrustacea</taxon>
        <taxon>Cirripedia</taxon>
        <taxon>Thoracica</taxon>
        <taxon>Thoracicalcarea</taxon>
        <taxon>Balanomorpha</taxon>
        <taxon>Balanoidea</taxon>
        <taxon>Balanidae</taxon>
        <taxon>Amphibalaninae</taxon>
        <taxon>Amphibalanus</taxon>
    </lineage>
</organism>
<feature type="transmembrane region" description="Helical" evidence="6">
    <location>
        <begin position="160"/>
        <end position="180"/>
    </location>
</feature>
<dbReference type="EMBL" id="VIIS01000074">
    <property type="protein sequence ID" value="KAF0313643.1"/>
    <property type="molecule type" value="Genomic_DNA"/>
</dbReference>
<gene>
    <name evidence="9" type="primary">Slc18b1_17</name>
    <name evidence="9" type="ORF">FJT64_015777</name>
</gene>
<evidence type="ECO:0000256" key="5">
    <source>
        <dbReference type="ARBA" id="ARBA00023136"/>
    </source>
</evidence>
<keyword evidence="4 6" id="KW-1133">Transmembrane helix</keyword>
<feature type="chain" id="PRO_5025364500" evidence="7">
    <location>
        <begin position="17"/>
        <end position="375"/>
    </location>
</feature>
<feature type="transmembrane region" description="Helical" evidence="6">
    <location>
        <begin position="66"/>
        <end position="87"/>
    </location>
</feature>
<dbReference type="InterPro" id="IPR036259">
    <property type="entry name" value="MFS_trans_sf"/>
</dbReference>
<dbReference type="InterPro" id="IPR011701">
    <property type="entry name" value="MFS"/>
</dbReference>
<keyword evidence="2" id="KW-0813">Transport</keyword>
<feature type="transmembrane region" description="Helical" evidence="6">
    <location>
        <begin position="301"/>
        <end position="322"/>
    </location>
</feature>
<name>A0A6A4X617_AMPAM</name>
<protein>
    <submittedName>
        <fullName evidence="9">MFS-type transporter SLC18B1</fullName>
    </submittedName>
</protein>
<feature type="transmembrane region" description="Helical" evidence="6">
    <location>
        <begin position="31"/>
        <end position="54"/>
    </location>
</feature>
<feature type="transmembrane region" description="Helical" evidence="6">
    <location>
        <begin position="207"/>
        <end position="230"/>
    </location>
</feature>
<dbReference type="InterPro" id="IPR020846">
    <property type="entry name" value="MFS_dom"/>
</dbReference>
<sequence>MAALTLVSLLNGSLTAVMIPFFPAEAADRGLSQTAISAVFSCYALAKLVLSPAVGRVAPAVGVTRLYTLGLAAAGTSTVVFGALQHIAEPRLFAAGCLLARLVEAAGTAAVSGCALTIIASQFGPRTSRAVALRSAASSVGLSVGPAIGSGLYTLGGFSLPFYVTGGTLLVMAALIHRLLPPLENCERQSIPYVTMVRTFCRSPQNWLCMLNVFMTPFIVVTFDTSLAPYAGRALGVTPSTLGLYFTVATTAYALTAYVWARVAESARRPHVFIGLGLLVVSASLLLAPPSPLLVGLQPRWWLLGLGMVLMEAALGGGYIPSFQLMLTAGRRVGLEDGLVTQAFVSSVLSTSFALGSVVGPPLGGVVVDWSGFTR</sequence>
<dbReference type="Proteomes" id="UP000440578">
    <property type="component" value="Unassembled WGS sequence"/>
</dbReference>
<feature type="transmembrane region" description="Helical" evidence="6">
    <location>
        <begin position="131"/>
        <end position="154"/>
    </location>
</feature>
<evidence type="ECO:0000256" key="6">
    <source>
        <dbReference type="SAM" id="Phobius"/>
    </source>
</evidence>
<dbReference type="PROSITE" id="PS50850">
    <property type="entry name" value="MFS"/>
    <property type="match status" value="1"/>
</dbReference>
<keyword evidence="10" id="KW-1185">Reference proteome</keyword>
<evidence type="ECO:0000256" key="7">
    <source>
        <dbReference type="SAM" id="SignalP"/>
    </source>
</evidence>
<dbReference type="PANTHER" id="PTHR23506:SF26">
    <property type="entry name" value="MFS-TYPE TRANSPORTER SLC18B1"/>
    <property type="match status" value="1"/>
</dbReference>
<dbReference type="SUPFAM" id="SSF103473">
    <property type="entry name" value="MFS general substrate transporter"/>
    <property type="match status" value="1"/>
</dbReference>
<dbReference type="InterPro" id="IPR050930">
    <property type="entry name" value="MFS_Vesicular_Transporter"/>
</dbReference>
<evidence type="ECO:0000256" key="1">
    <source>
        <dbReference type="ARBA" id="ARBA00004141"/>
    </source>
</evidence>
<accession>A0A6A4X617</accession>
<dbReference type="GO" id="GO:0016020">
    <property type="term" value="C:membrane"/>
    <property type="evidence" value="ECO:0007669"/>
    <property type="project" value="UniProtKB-SubCell"/>
</dbReference>
<reference evidence="9 10" key="1">
    <citation type="submission" date="2019-07" db="EMBL/GenBank/DDBJ databases">
        <title>Draft genome assembly of a fouling barnacle, Amphibalanus amphitrite (Darwin, 1854): The first reference genome for Thecostraca.</title>
        <authorList>
            <person name="Kim W."/>
        </authorList>
    </citation>
    <scope>NUCLEOTIDE SEQUENCE [LARGE SCALE GENOMIC DNA]</scope>
    <source>
        <strain evidence="9">SNU_AA5</strain>
        <tissue evidence="9">Soma without cirri and trophi</tissue>
    </source>
</reference>
<evidence type="ECO:0000256" key="3">
    <source>
        <dbReference type="ARBA" id="ARBA00022692"/>
    </source>
</evidence>
<feature type="transmembrane region" description="Helical" evidence="6">
    <location>
        <begin position="272"/>
        <end position="289"/>
    </location>
</feature>